<dbReference type="Pfam" id="PF18014">
    <property type="entry name" value="Acetyltransf_18"/>
    <property type="match status" value="1"/>
</dbReference>
<dbReference type="SUPFAM" id="SSF55729">
    <property type="entry name" value="Acyl-CoA N-acyltransferases (Nat)"/>
    <property type="match status" value="1"/>
</dbReference>
<comment type="caution">
    <text evidence="2">The sequence shown here is derived from an EMBL/GenBank/DDBJ whole genome shotgun (WGS) entry which is preliminary data.</text>
</comment>
<gene>
    <name evidence="2" type="ORF">ABU178_12185</name>
</gene>
<dbReference type="InterPro" id="IPR041496">
    <property type="entry name" value="YitH/HolE_GNAT"/>
</dbReference>
<dbReference type="InterPro" id="IPR052729">
    <property type="entry name" value="Acyl/Acetyltrans_Enzymes"/>
</dbReference>
<evidence type="ECO:0000259" key="1">
    <source>
        <dbReference type="PROSITE" id="PS51186"/>
    </source>
</evidence>
<reference evidence="2 3" key="1">
    <citation type="submission" date="2024-08" db="EMBL/GenBank/DDBJ databases">
        <title>Pantoea ronii - a newly identified human opportunistic pathogen.</title>
        <authorList>
            <person name="Keidar-Friedman D."/>
            <person name="Sorek N."/>
            <person name="Leshin-Carmel D."/>
            <person name="Tsur A."/>
            <person name="Amsalem M."/>
            <person name="Tolkach D."/>
            <person name="Brosh-Nissimov T."/>
        </authorList>
    </citation>
    <scope>NUCLEOTIDE SEQUENCE [LARGE SCALE GENOMIC DNA]</scope>
    <source>
        <strain evidence="2 3">AA23256</strain>
    </source>
</reference>
<evidence type="ECO:0000313" key="2">
    <source>
        <dbReference type="EMBL" id="MFH8134926.1"/>
    </source>
</evidence>
<dbReference type="CDD" id="cd04301">
    <property type="entry name" value="NAT_SF"/>
    <property type="match status" value="1"/>
</dbReference>
<dbReference type="PANTHER" id="PTHR47237">
    <property type="entry name" value="SLL0310 PROTEIN"/>
    <property type="match status" value="1"/>
</dbReference>
<dbReference type="GO" id="GO:0016746">
    <property type="term" value="F:acyltransferase activity"/>
    <property type="evidence" value="ECO:0007669"/>
    <property type="project" value="UniProtKB-KW"/>
</dbReference>
<evidence type="ECO:0000313" key="3">
    <source>
        <dbReference type="Proteomes" id="UP001611251"/>
    </source>
</evidence>
<dbReference type="EMBL" id="JBGFSN010000004">
    <property type="protein sequence ID" value="MFH8134926.1"/>
    <property type="molecule type" value="Genomic_DNA"/>
</dbReference>
<feature type="domain" description="N-acetyltransferase" evidence="1">
    <location>
        <begin position="3"/>
        <end position="135"/>
    </location>
</feature>
<dbReference type="InterPro" id="IPR016181">
    <property type="entry name" value="Acyl_CoA_acyltransferase"/>
</dbReference>
<sequence>MSITLRPMHAGDIEQTYALTQRLKWPHRREEWQQALELGEGVVAQEQEQVIGSAITWRWGDEYATIGLVIVDNQQQGRGIGKQLMLALLETLNGYNVRLHATEMGKGLYEKLGFVVTGQIKQLQTRALAAAPSVVLPAGVQLRRAAPQDAQTLACLDRQAHGMWRPALITTLINENTQLLQDQQGNVQGFASLRRFGHGWAIGPIIARDLAGAQALVAALMQQLQGEFVRIDVDAALPLAPWLQSLGLDEVDAPTTMVRGTPWQPDPAGMQAFGLMTQAMA</sequence>
<proteinExistence type="predicted"/>
<dbReference type="RefSeq" id="WP_397215140.1">
    <property type="nucleotide sequence ID" value="NZ_JBGFSN010000004.1"/>
</dbReference>
<dbReference type="Pfam" id="PF13508">
    <property type="entry name" value="Acetyltransf_7"/>
    <property type="match status" value="1"/>
</dbReference>
<dbReference type="Proteomes" id="UP001611251">
    <property type="component" value="Unassembled WGS sequence"/>
</dbReference>
<name>A0ABW7PXB9_9GAMM</name>
<keyword evidence="2" id="KW-0808">Transferase</keyword>
<dbReference type="InterPro" id="IPR000182">
    <property type="entry name" value="GNAT_dom"/>
</dbReference>
<dbReference type="Gene3D" id="3.40.630.90">
    <property type="match status" value="1"/>
</dbReference>
<organism evidence="2 3">
    <name type="scientific">Pantoea osteomyelitidis</name>
    <dbReference type="NCBI Taxonomy" id="3230026"/>
    <lineage>
        <taxon>Bacteria</taxon>
        <taxon>Pseudomonadati</taxon>
        <taxon>Pseudomonadota</taxon>
        <taxon>Gammaproteobacteria</taxon>
        <taxon>Enterobacterales</taxon>
        <taxon>Erwiniaceae</taxon>
        <taxon>Pantoea</taxon>
    </lineage>
</organism>
<accession>A0ABW7PXB9</accession>
<dbReference type="PROSITE" id="PS51186">
    <property type="entry name" value="GNAT"/>
    <property type="match status" value="1"/>
</dbReference>
<dbReference type="EC" id="2.3.1.-" evidence="2"/>
<protein>
    <submittedName>
        <fullName evidence="2">GNAT family N-acetyltransferase</fullName>
        <ecNumber evidence="2">2.3.1.-</ecNumber>
    </submittedName>
</protein>
<dbReference type="Gene3D" id="3.40.630.30">
    <property type="match status" value="1"/>
</dbReference>
<keyword evidence="3" id="KW-1185">Reference proteome</keyword>
<keyword evidence="2" id="KW-0012">Acyltransferase</keyword>
<dbReference type="PANTHER" id="PTHR47237:SF2">
    <property type="entry name" value="BLL4206 PROTEIN"/>
    <property type="match status" value="1"/>
</dbReference>